<evidence type="ECO:0000256" key="3">
    <source>
        <dbReference type="ARBA" id="ARBA00022746"/>
    </source>
</evidence>
<feature type="domain" description="Amine oxidase" evidence="6">
    <location>
        <begin position="13"/>
        <end position="298"/>
    </location>
</feature>
<dbReference type="PhylomeDB" id="Q2RQ16"/>
<dbReference type="STRING" id="269796.Rru_A2984"/>
<gene>
    <name evidence="7" type="ordered locus">Rru_A2984</name>
</gene>
<dbReference type="Gene3D" id="3.50.50.60">
    <property type="entry name" value="FAD/NAD(P)-binding domain"/>
    <property type="match status" value="2"/>
</dbReference>
<keyword evidence="8" id="KW-1185">Reference proteome</keyword>
<sequence length="503" mass="52938">MKTQHVVVVGAGMGGLAAAIDLASRGLRVTVLERSPSPGGKMREIAVGGARLDAGPTVFTMRWVFEELFADAGASLGESLRLRAAEVLARHTWGDGAPFDLFADAARSTEAVGELAGAAEAKRFVAFCARARGIWQALEGPFIRGQRPSPGELVRRSGLSGLSGLARISPFTLLWKALGEHFHDPRLRQLFGRYATYCGSSPFLAPATLMLVAHVEQQGVWMVDGGMHQIARAMADLATAKGATFRYSTTAESVLVENGKVGGLILQGGERLAADIVLINGDAAALAARCFGPQVAAAVPPVPPTARSLSAVTWGLLAEAEGFPLLRHSVFFGNDYPGEFRDIFTHGRLPSSPTVYVCAQDRGDKAPTVGPSGPRPERLLVLVNAPARGDLSFPDAMELDTCTARTFAFLERCGLTLRRTPEATRVTTPADFNSLFPATGGALYGRASHGWSATFDRPGAKTAMPGLYLAGGSVHPGPGVPMAALSGRLAAQAVLADLTSRGR</sequence>
<keyword evidence="4 5" id="KW-0560">Oxidoreductase</keyword>
<dbReference type="SUPFAM" id="SSF51905">
    <property type="entry name" value="FAD/NAD(P)-binding domain"/>
    <property type="match status" value="1"/>
</dbReference>
<comment type="similarity">
    <text evidence="2 5">Belongs to the carotenoid/retinoid oxidoreductase family.</text>
</comment>
<evidence type="ECO:0000259" key="6">
    <source>
        <dbReference type="Pfam" id="PF01593"/>
    </source>
</evidence>
<protein>
    <submittedName>
        <fullName evidence="7">CrtD protein</fullName>
    </submittedName>
</protein>
<dbReference type="RefSeq" id="WP_011390732.1">
    <property type="nucleotide sequence ID" value="NC_007643.1"/>
</dbReference>
<reference evidence="7 8" key="1">
    <citation type="journal article" date="2011" name="Stand. Genomic Sci.">
        <title>Complete genome sequence of Rhodospirillum rubrum type strain (S1).</title>
        <authorList>
            <person name="Munk A.C."/>
            <person name="Copeland A."/>
            <person name="Lucas S."/>
            <person name="Lapidus A."/>
            <person name="Del Rio T.G."/>
            <person name="Barry K."/>
            <person name="Detter J.C."/>
            <person name="Hammon N."/>
            <person name="Israni S."/>
            <person name="Pitluck S."/>
            <person name="Brettin T."/>
            <person name="Bruce D."/>
            <person name="Han C."/>
            <person name="Tapia R."/>
            <person name="Gilna P."/>
            <person name="Schmutz J."/>
            <person name="Larimer F."/>
            <person name="Land M."/>
            <person name="Kyrpides N.C."/>
            <person name="Mavromatis K."/>
            <person name="Richardson P."/>
            <person name="Rohde M."/>
            <person name="Goker M."/>
            <person name="Klenk H.P."/>
            <person name="Zhang Y."/>
            <person name="Roberts G.P."/>
            <person name="Reslewic S."/>
            <person name="Schwartz D.C."/>
        </authorList>
    </citation>
    <scope>NUCLEOTIDE SEQUENCE [LARGE SCALE GENOMIC DNA]</scope>
    <source>
        <strain evidence="8">ATCC 11170 / ATH 1.1.1 / DSM 467 / LMG 4362 / NCIMB 8255 / S1</strain>
    </source>
</reference>
<dbReference type="PANTHER" id="PTHR43734:SF7">
    <property type="entry name" value="4,4'-DIAPONEUROSPORENE OXYGENASE"/>
    <property type="match status" value="1"/>
</dbReference>
<evidence type="ECO:0000256" key="2">
    <source>
        <dbReference type="ARBA" id="ARBA00006046"/>
    </source>
</evidence>
<dbReference type="Proteomes" id="UP000001929">
    <property type="component" value="Chromosome"/>
</dbReference>
<dbReference type="EMBL" id="CP000230">
    <property type="protein sequence ID" value="ABC23779.1"/>
    <property type="molecule type" value="Genomic_DNA"/>
</dbReference>
<dbReference type="NCBIfam" id="TIGR02734">
    <property type="entry name" value="crtI_fam"/>
    <property type="match status" value="1"/>
</dbReference>
<dbReference type="InterPro" id="IPR036188">
    <property type="entry name" value="FAD/NAD-bd_sf"/>
</dbReference>
<evidence type="ECO:0000313" key="8">
    <source>
        <dbReference type="Proteomes" id="UP000001929"/>
    </source>
</evidence>
<dbReference type="eggNOG" id="COG1233">
    <property type="taxonomic scope" value="Bacteria"/>
</dbReference>
<dbReference type="HOGENOM" id="CLU_019722_2_1_5"/>
<dbReference type="InterPro" id="IPR014105">
    <property type="entry name" value="Carotenoid/retinoid_OxRdtase"/>
</dbReference>
<evidence type="ECO:0000256" key="5">
    <source>
        <dbReference type="RuleBase" id="RU362075"/>
    </source>
</evidence>
<evidence type="ECO:0000256" key="1">
    <source>
        <dbReference type="ARBA" id="ARBA00004829"/>
    </source>
</evidence>
<dbReference type="EnsemblBacteria" id="ABC23779">
    <property type="protein sequence ID" value="ABC23779"/>
    <property type="gene ID" value="Rru_A2984"/>
</dbReference>
<evidence type="ECO:0000256" key="4">
    <source>
        <dbReference type="ARBA" id="ARBA00023002"/>
    </source>
</evidence>
<dbReference type="NCBIfam" id="NF045637">
    <property type="entry name" value="carotdesatCrtDProt"/>
    <property type="match status" value="1"/>
</dbReference>
<dbReference type="KEGG" id="rru:Rru_A2984"/>
<dbReference type="GO" id="GO:0016117">
    <property type="term" value="P:carotenoid biosynthetic process"/>
    <property type="evidence" value="ECO:0007669"/>
    <property type="project" value="UniProtKB-KW"/>
</dbReference>
<name>Q2RQ16_RHORT</name>
<dbReference type="GO" id="GO:0016491">
    <property type="term" value="F:oxidoreductase activity"/>
    <property type="evidence" value="ECO:0007669"/>
    <property type="project" value="UniProtKB-KW"/>
</dbReference>
<accession>Q2RQ16</accession>
<dbReference type="PANTHER" id="PTHR43734">
    <property type="entry name" value="PHYTOENE DESATURASE"/>
    <property type="match status" value="1"/>
</dbReference>
<organism evidence="7 8">
    <name type="scientific">Rhodospirillum rubrum (strain ATCC 11170 / ATH 1.1.1 / DSM 467 / LMG 4362 / NCIMB 8255 / S1)</name>
    <dbReference type="NCBI Taxonomy" id="269796"/>
    <lineage>
        <taxon>Bacteria</taxon>
        <taxon>Pseudomonadati</taxon>
        <taxon>Pseudomonadota</taxon>
        <taxon>Alphaproteobacteria</taxon>
        <taxon>Rhodospirillales</taxon>
        <taxon>Rhodospirillaceae</taxon>
        <taxon>Rhodospirillum</taxon>
    </lineage>
</organism>
<dbReference type="PATRIC" id="fig|269796.9.peg.3093"/>
<dbReference type="InterPro" id="IPR002937">
    <property type="entry name" value="Amino_oxidase"/>
</dbReference>
<evidence type="ECO:0000313" key="7">
    <source>
        <dbReference type="EMBL" id="ABC23779.1"/>
    </source>
</evidence>
<comment type="pathway">
    <text evidence="1 5">Carotenoid biosynthesis.</text>
</comment>
<proteinExistence type="inferred from homology"/>
<feature type="domain" description="Amine oxidase" evidence="6">
    <location>
        <begin position="452"/>
        <end position="495"/>
    </location>
</feature>
<dbReference type="AlphaFoldDB" id="Q2RQ16"/>
<dbReference type="PRINTS" id="PR00419">
    <property type="entry name" value="ADXRDTASE"/>
</dbReference>
<dbReference type="InterPro" id="IPR054841">
    <property type="entry name" value="carotdesatCrtD"/>
</dbReference>
<dbReference type="Pfam" id="PF01593">
    <property type="entry name" value="Amino_oxidase"/>
    <property type="match status" value="2"/>
</dbReference>
<keyword evidence="3 5" id="KW-0125">Carotenoid biosynthesis</keyword>